<keyword evidence="1" id="KW-1133">Transmembrane helix</keyword>
<protein>
    <submittedName>
        <fullName evidence="2">Uncharacterized protein</fullName>
    </submittedName>
</protein>
<dbReference type="AlphaFoldDB" id="E1RIC6"/>
<dbReference type="GeneID" id="9744316"/>
<keyword evidence="3" id="KW-1185">Reference proteome</keyword>
<proteinExistence type="predicted"/>
<organism evidence="2 3">
    <name type="scientific">Methanolacinia petrolearia (strain DSM 11571 / OCM 486 / SEBR 4847)</name>
    <name type="common">Methanoplanus petrolearius</name>
    <dbReference type="NCBI Taxonomy" id="679926"/>
    <lineage>
        <taxon>Archaea</taxon>
        <taxon>Methanobacteriati</taxon>
        <taxon>Methanobacteriota</taxon>
        <taxon>Stenosarchaea group</taxon>
        <taxon>Methanomicrobia</taxon>
        <taxon>Methanomicrobiales</taxon>
        <taxon>Methanomicrobiaceae</taxon>
        <taxon>Methanolacinia</taxon>
    </lineage>
</organism>
<dbReference type="OrthoDB" id="64860at2157"/>
<dbReference type="EMBL" id="CP002117">
    <property type="protein sequence ID" value="ADN36591.1"/>
    <property type="molecule type" value="Genomic_DNA"/>
</dbReference>
<reference evidence="2 3" key="1">
    <citation type="journal article" date="2010" name="Stand. Genomic Sci.">
        <title>Complete genome sequence of Methanoplanus petrolearius type strain (SEBR 4847).</title>
        <authorList>
            <person name="Brambilla E."/>
            <person name="Djao O.D."/>
            <person name="Daligault H."/>
            <person name="Lapidus A."/>
            <person name="Lucas S."/>
            <person name="Hammon N."/>
            <person name="Nolan M."/>
            <person name="Tice H."/>
            <person name="Cheng J.F."/>
            <person name="Han C."/>
            <person name="Tapia R."/>
            <person name="Goodwin L."/>
            <person name="Pitluck S."/>
            <person name="Liolios K."/>
            <person name="Ivanova N."/>
            <person name="Mavromatis K."/>
            <person name="Mikhailova N."/>
            <person name="Pati A."/>
            <person name="Chen A."/>
            <person name="Palaniappan K."/>
            <person name="Land M."/>
            <person name="Hauser L."/>
            <person name="Chang Y.J."/>
            <person name="Jeffries C.D."/>
            <person name="Rohde M."/>
            <person name="Spring S."/>
            <person name="Sikorski J."/>
            <person name="Goker M."/>
            <person name="Woyke T."/>
            <person name="Bristow J."/>
            <person name="Eisen J.A."/>
            <person name="Markowitz V."/>
            <person name="Hugenholtz P."/>
            <person name="Kyrpides N.C."/>
            <person name="Klenk H.P."/>
        </authorList>
    </citation>
    <scope>NUCLEOTIDE SEQUENCE [LARGE SCALE GENOMIC DNA]</scope>
    <source>
        <strain evidence="3">DSM 11571 / OCM 486 / SEBR 4847</strain>
    </source>
</reference>
<dbReference type="eggNOG" id="arCOG03293">
    <property type="taxonomic scope" value="Archaea"/>
</dbReference>
<keyword evidence="1" id="KW-0472">Membrane</keyword>
<evidence type="ECO:0000256" key="1">
    <source>
        <dbReference type="SAM" id="Phobius"/>
    </source>
</evidence>
<feature type="transmembrane region" description="Helical" evidence="1">
    <location>
        <begin position="63"/>
        <end position="92"/>
    </location>
</feature>
<dbReference type="KEGG" id="mpi:Mpet_1839"/>
<feature type="transmembrane region" description="Helical" evidence="1">
    <location>
        <begin position="113"/>
        <end position="139"/>
    </location>
</feature>
<dbReference type="eggNOG" id="arCOG01917">
    <property type="taxonomic scope" value="Archaea"/>
</dbReference>
<evidence type="ECO:0000313" key="3">
    <source>
        <dbReference type="Proteomes" id="UP000006565"/>
    </source>
</evidence>
<dbReference type="Proteomes" id="UP000006565">
    <property type="component" value="Chromosome"/>
</dbReference>
<dbReference type="HOGENOM" id="CLU_081297_3_0_2"/>
<sequence>MEIIYCPNCGCKLNKGDKFCTKCGSGFPSGDVQLKVPAVSLILSAFYPGLGQMYNGDKLSKGLLIFFGFAIGSLFFFIPGVLVWIFGMYDAYKKSGRIQKGEAEYSPARNKDIALIIFIPLIVLILILGITIYAVYFYYGSPETLLNKIEYYSQYLKSRI</sequence>
<accession>E1RIC6</accession>
<evidence type="ECO:0000313" key="2">
    <source>
        <dbReference type="EMBL" id="ADN36591.1"/>
    </source>
</evidence>
<dbReference type="STRING" id="679926.Mpet_1839"/>
<keyword evidence="1" id="KW-0812">Transmembrane</keyword>
<name>E1RIC6_METP4</name>
<gene>
    <name evidence="2" type="ordered locus">Mpet_1839</name>
</gene>
<dbReference type="RefSeq" id="WP_013329768.1">
    <property type="nucleotide sequence ID" value="NC_014507.1"/>
</dbReference>